<keyword evidence="2" id="KW-1185">Reference proteome</keyword>
<accession>A0A1X2G3M6</accession>
<evidence type="ECO:0000313" key="1">
    <source>
        <dbReference type="EMBL" id="ORX43885.1"/>
    </source>
</evidence>
<sequence>MDDFEFLNDVNFPLTFSNLFQNEPVHLHASNAENSDIAEIADIQQHSKAPGSDDFPGDIFADMAMAQPMIDNGSGPSNLGWFYPSPPKEAVYLQPPKLKGCREIFIREMKNLYPLQNVLVCPIPFVFNDFNPTRCCGLCFKRTSCLQLIIDSFKLLAEGCEKENIPFDSLFAIGLDVVISINASLSESVDSDPLDSDAFIHMEVGLSCLNRSIYALFKFRKVAFPLIDDDPQKLEYTAQVEECAHRMRMAIDGNPFLKDKFVNDAVDDAMLCLLPGFAELRTTQVEEYCISNPSPTHGADSNFIILTPEELLQIKQYLVEKTKFAKW</sequence>
<name>A0A1X2G3M6_9FUNG</name>
<dbReference type="AlphaFoldDB" id="A0A1X2G3M6"/>
<gene>
    <name evidence="1" type="ORF">DM01DRAFT_1349916</name>
</gene>
<proteinExistence type="predicted"/>
<comment type="caution">
    <text evidence="1">The sequence shown here is derived from an EMBL/GenBank/DDBJ whole genome shotgun (WGS) entry which is preliminary data.</text>
</comment>
<reference evidence="1 2" key="1">
    <citation type="submission" date="2016-07" db="EMBL/GenBank/DDBJ databases">
        <title>Pervasive Adenine N6-methylation of Active Genes in Fungi.</title>
        <authorList>
            <consortium name="DOE Joint Genome Institute"/>
            <person name="Mondo S.J."/>
            <person name="Dannebaum R.O."/>
            <person name="Kuo R.C."/>
            <person name="Labutti K."/>
            <person name="Haridas S."/>
            <person name="Kuo A."/>
            <person name="Salamov A."/>
            <person name="Ahrendt S.R."/>
            <person name="Lipzen A."/>
            <person name="Sullivan W."/>
            <person name="Andreopoulos W.B."/>
            <person name="Clum A."/>
            <person name="Lindquist E."/>
            <person name="Daum C."/>
            <person name="Ramamoorthy G.K."/>
            <person name="Gryganskyi A."/>
            <person name="Culley D."/>
            <person name="Magnuson J.K."/>
            <person name="James T.Y."/>
            <person name="O'Malley M.A."/>
            <person name="Stajich J.E."/>
            <person name="Spatafora J.W."/>
            <person name="Visel A."/>
            <person name="Grigoriev I.V."/>
        </authorList>
    </citation>
    <scope>NUCLEOTIDE SEQUENCE [LARGE SCALE GENOMIC DNA]</scope>
    <source>
        <strain evidence="1 2">NRRL 3301</strain>
    </source>
</reference>
<protein>
    <submittedName>
        <fullName evidence="1">Uncharacterized protein</fullName>
    </submittedName>
</protein>
<dbReference type="EMBL" id="MCGT01000052">
    <property type="protein sequence ID" value="ORX43885.1"/>
    <property type="molecule type" value="Genomic_DNA"/>
</dbReference>
<dbReference type="Proteomes" id="UP000242146">
    <property type="component" value="Unassembled WGS sequence"/>
</dbReference>
<evidence type="ECO:0000313" key="2">
    <source>
        <dbReference type="Proteomes" id="UP000242146"/>
    </source>
</evidence>
<organism evidence="1 2">
    <name type="scientific">Hesseltinella vesiculosa</name>
    <dbReference type="NCBI Taxonomy" id="101127"/>
    <lineage>
        <taxon>Eukaryota</taxon>
        <taxon>Fungi</taxon>
        <taxon>Fungi incertae sedis</taxon>
        <taxon>Mucoromycota</taxon>
        <taxon>Mucoromycotina</taxon>
        <taxon>Mucoromycetes</taxon>
        <taxon>Mucorales</taxon>
        <taxon>Cunninghamellaceae</taxon>
        <taxon>Hesseltinella</taxon>
    </lineage>
</organism>